<evidence type="ECO:0000313" key="1">
    <source>
        <dbReference type="EMBL" id="MEI2683772.1"/>
    </source>
</evidence>
<sequence>MLKEWEKQSLAPKFDRIQISEKYKEKTRYAVYLHNYRLPTVGL</sequence>
<dbReference type="Proteomes" id="UP001306592">
    <property type="component" value="Unassembled WGS sequence"/>
</dbReference>
<name>A0ABU8DJT3_ERWAP</name>
<dbReference type="EMBL" id="JBANEI010000016">
    <property type="protein sequence ID" value="MEI2683772.1"/>
    <property type="molecule type" value="Genomic_DNA"/>
</dbReference>
<comment type="caution">
    <text evidence="1">The sequence shown here is derived from an EMBL/GenBank/DDBJ whole genome shotgun (WGS) entry which is preliminary data.</text>
</comment>
<keyword evidence="2" id="KW-1185">Reference proteome</keyword>
<evidence type="ECO:0000313" key="2">
    <source>
        <dbReference type="Proteomes" id="UP001306592"/>
    </source>
</evidence>
<reference evidence="1 2" key="1">
    <citation type="submission" date="2024-02" db="EMBL/GenBank/DDBJ databases">
        <title>First report Erwinia aphidicola in onion in Chile.</title>
        <authorList>
            <person name="Valenzuela M."/>
            <person name="Pena M."/>
            <person name="Dutta B."/>
        </authorList>
    </citation>
    <scope>NUCLEOTIDE SEQUENCE [LARGE SCALE GENOMIC DNA]</scope>
    <source>
        <strain evidence="1 2">QCJ3A</strain>
    </source>
</reference>
<protein>
    <submittedName>
        <fullName evidence="1">Uncharacterized protein</fullName>
    </submittedName>
</protein>
<accession>A0ABU8DJT3</accession>
<organism evidence="1 2">
    <name type="scientific">Erwinia aphidicola</name>
    <dbReference type="NCBI Taxonomy" id="68334"/>
    <lineage>
        <taxon>Bacteria</taxon>
        <taxon>Pseudomonadati</taxon>
        <taxon>Pseudomonadota</taxon>
        <taxon>Gammaproteobacteria</taxon>
        <taxon>Enterobacterales</taxon>
        <taxon>Erwiniaceae</taxon>
        <taxon>Erwinia</taxon>
    </lineage>
</organism>
<dbReference type="RefSeq" id="WP_336203609.1">
    <property type="nucleotide sequence ID" value="NZ_JBANEI010000016.1"/>
</dbReference>
<proteinExistence type="predicted"/>
<gene>
    <name evidence="1" type="ORF">V8N49_19160</name>
</gene>